<reference evidence="2 3" key="1">
    <citation type="submission" date="2018-02" db="EMBL/GenBank/DDBJ databases">
        <title>The genomes of Aspergillus section Nigri reveals drivers in fungal speciation.</title>
        <authorList>
            <consortium name="DOE Joint Genome Institute"/>
            <person name="Vesth T.C."/>
            <person name="Nybo J."/>
            <person name="Theobald S."/>
            <person name="Brandl J."/>
            <person name="Frisvad J.C."/>
            <person name="Nielsen K.F."/>
            <person name="Lyhne E.K."/>
            <person name="Kogle M.E."/>
            <person name="Kuo A."/>
            <person name="Riley R."/>
            <person name="Clum A."/>
            <person name="Nolan M."/>
            <person name="Lipzen A."/>
            <person name="Salamov A."/>
            <person name="Henrissat B."/>
            <person name="Wiebenga A."/>
            <person name="De vries R.P."/>
            <person name="Grigoriev I.V."/>
            <person name="Mortensen U.H."/>
            <person name="Andersen M.R."/>
            <person name="Baker S.E."/>
        </authorList>
    </citation>
    <scope>NUCLEOTIDE SEQUENCE [LARGE SCALE GENOMIC DNA]</scope>
    <source>
        <strain evidence="2 3">CBS 121057</strain>
    </source>
</reference>
<dbReference type="AlphaFoldDB" id="A0A319ES39"/>
<feature type="compositionally biased region" description="Basic residues" evidence="1">
    <location>
        <begin position="91"/>
        <end position="105"/>
    </location>
</feature>
<sequence>MAGGNEVMSPSVMVSPPQIDIDLYKSFDELHQRTVDKILSDEASFDTSFDDYSGSDGINAEDDQMWSGGDQVSKLATSKDSEYADSPYFPTKKRSKAQRTAQRHISRNDSNDDEGYDDNRDSSTDMDLGGPDAHETTNTGGNLDDASEEDIVFASVDPDRRMELLTFISSHSFMKKGEYPVLRSARRSFVHDLRRQSLSVGMKEDDLEQLIGYVRRTYLELYGNGPVNWDSPQFGDEIHDEPSSQESQSKSSKKEKKRKRNTGDDQETMSKENVKAISKKRMSHGPIPNGDGIGHDVAVPDLRHSISKPLAGYPQVTEDEAAASAEEVPKITIDLCKSDDEGADTPTESQILLQPLIEHIEAAEKRCSLPPGSESKKLSSPKQKKNSEPRPSQQSPSKRSMDAQPSSKSPPKHHVSDGKEKDIKTHSSQISLPHDEAPSVAETRQLGASVDDRTPQQDHALSKKERNKRKRNNRKLRKKKYNVLRASLSKPEEIELSTGEAEMPGGCVAKTAFGIAGQNVVTVDDLAILDEDFWDLEDF</sequence>
<evidence type="ECO:0000256" key="1">
    <source>
        <dbReference type="SAM" id="MobiDB-lite"/>
    </source>
</evidence>
<feature type="region of interest" description="Disordered" evidence="1">
    <location>
        <begin position="309"/>
        <end position="328"/>
    </location>
</feature>
<evidence type="ECO:0000313" key="2">
    <source>
        <dbReference type="EMBL" id="PYI10625.1"/>
    </source>
</evidence>
<dbReference type="STRING" id="1448318.A0A319ES39"/>
<feature type="compositionally biased region" description="Basic and acidic residues" evidence="1">
    <location>
        <begin position="414"/>
        <end position="425"/>
    </location>
</feature>
<proteinExistence type="predicted"/>
<feature type="region of interest" description="Disordered" evidence="1">
    <location>
        <begin position="41"/>
        <end position="148"/>
    </location>
</feature>
<name>A0A319ES39_ASPSB</name>
<dbReference type="Proteomes" id="UP000248423">
    <property type="component" value="Unassembled WGS sequence"/>
</dbReference>
<feature type="compositionally biased region" description="Basic and acidic residues" evidence="1">
    <location>
        <begin position="450"/>
        <end position="464"/>
    </location>
</feature>
<gene>
    <name evidence="2" type="ORF">BO78DRAFT_414703</name>
</gene>
<dbReference type="EMBL" id="KZ826321">
    <property type="protein sequence ID" value="PYI10625.1"/>
    <property type="molecule type" value="Genomic_DNA"/>
</dbReference>
<dbReference type="VEuPathDB" id="FungiDB:BO78DRAFT_414703"/>
<feature type="compositionally biased region" description="Basic and acidic residues" evidence="1">
    <location>
        <begin position="358"/>
        <end position="367"/>
    </location>
</feature>
<protein>
    <submittedName>
        <fullName evidence="2">Uncharacterized protein</fullName>
    </submittedName>
</protein>
<keyword evidence="3" id="KW-1185">Reference proteome</keyword>
<accession>A0A319ES39</accession>
<feature type="compositionally biased region" description="Basic residues" evidence="1">
    <location>
        <begin position="251"/>
        <end position="260"/>
    </location>
</feature>
<organism evidence="2 3">
    <name type="scientific">Aspergillus sclerotiicarbonarius (strain CBS 121057 / IBT 28362)</name>
    <dbReference type="NCBI Taxonomy" id="1448318"/>
    <lineage>
        <taxon>Eukaryota</taxon>
        <taxon>Fungi</taxon>
        <taxon>Dikarya</taxon>
        <taxon>Ascomycota</taxon>
        <taxon>Pezizomycotina</taxon>
        <taxon>Eurotiomycetes</taxon>
        <taxon>Eurotiomycetidae</taxon>
        <taxon>Eurotiales</taxon>
        <taxon>Aspergillaceae</taxon>
        <taxon>Aspergillus</taxon>
        <taxon>Aspergillus subgen. Circumdati</taxon>
    </lineage>
</organism>
<feature type="compositionally biased region" description="Low complexity" evidence="1">
    <location>
        <begin position="389"/>
        <end position="398"/>
    </location>
</feature>
<feature type="region of interest" description="Disordered" evidence="1">
    <location>
        <begin position="232"/>
        <end position="300"/>
    </location>
</feature>
<feature type="compositionally biased region" description="Basic residues" evidence="1">
    <location>
        <begin position="465"/>
        <end position="479"/>
    </location>
</feature>
<feature type="region of interest" description="Disordered" evidence="1">
    <location>
        <begin position="333"/>
        <end position="479"/>
    </location>
</feature>
<evidence type="ECO:0000313" key="3">
    <source>
        <dbReference type="Proteomes" id="UP000248423"/>
    </source>
</evidence>
<dbReference type="OrthoDB" id="10265068at2759"/>